<protein>
    <submittedName>
        <fullName evidence="2">Type II toxin-antitoxin system RelE/ParE family toxin</fullName>
    </submittedName>
</protein>
<proteinExistence type="predicted"/>
<dbReference type="RefSeq" id="WP_302244437.1">
    <property type="nucleotide sequence ID" value="NZ_JAULJQ010000006.1"/>
</dbReference>
<organism evidence="2 3">
    <name type="scientific">Campylobacter magnus</name>
    <dbReference type="NCBI Taxonomy" id="3026462"/>
    <lineage>
        <taxon>Bacteria</taxon>
        <taxon>Pseudomonadati</taxon>
        <taxon>Campylobacterota</taxon>
        <taxon>Epsilonproteobacteria</taxon>
        <taxon>Campylobacterales</taxon>
        <taxon>Campylobacteraceae</taxon>
        <taxon>Campylobacter</taxon>
    </lineage>
</organism>
<keyword evidence="3" id="KW-1185">Reference proteome</keyword>
<evidence type="ECO:0000313" key="3">
    <source>
        <dbReference type="Proteomes" id="UP001171111"/>
    </source>
</evidence>
<evidence type="ECO:0000313" key="2">
    <source>
        <dbReference type="EMBL" id="MDO2409616.1"/>
    </source>
</evidence>
<dbReference type="Proteomes" id="UP001171111">
    <property type="component" value="Unassembled WGS sequence"/>
</dbReference>
<reference evidence="2 3" key="1">
    <citation type="submission" date="2023-06" db="EMBL/GenBank/DDBJ databases">
        <title>Campylobacter magnum sp. nov., isolated from cecal contents of domestic pigs (Sus scrofa domesticus).</title>
        <authorList>
            <person name="Papic B."/>
            <person name="Gruntar I."/>
        </authorList>
    </citation>
    <scope>NUCLEOTIDE SEQUENCE [LARGE SCALE GENOMIC DNA]</scope>
    <source>
        <strain evidence="3">34484-21</strain>
    </source>
</reference>
<dbReference type="Pfam" id="PF05016">
    <property type="entry name" value="ParE_toxin"/>
    <property type="match status" value="1"/>
</dbReference>
<name>A0ABT8TBJ0_9BACT</name>
<comment type="caution">
    <text evidence="2">The sequence shown here is derived from an EMBL/GenBank/DDBJ whole genome shotgun (WGS) entry which is preliminary data.</text>
</comment>
<gene>
    <name evidence="2" type="ORF">Q2362_05820</name>
</gene>
<sequence length="92" mass="10685">MVIIYSPKFTASLGRILDFISLDSKARANEFAKKLKAHIKSLKFMPYRCPQNAILGDENVRDLVFKGYVITYRINEKSIEVLLIYKENLPQF</sequence>
<keyword evidence="1" id="KW-1277">Toxin-antitoxin system</keyword>
<accession>A0ABT8TBJ0</accession>
<dbReference type="EMBL" id="JAULJQ010000006">
    <property type="protein sequence ID" value="MDO2409616.1"/>
    <property type="molecule type" value="Genomic_DNA"/>
</dbReference>
<dbReference type="Gene3D" id="3.30.2310.20">
    <property type="entry name" value="RelE-like"/>
    <property type="match status" value="1"/>
</dbReference>
<dbReference type="InterPro" id="IPR007712">
    <property type="entry name" value="RelE/ParE_toxin"/>
</dbReference>
<evidence type="ECO:0000256" key="1">
    <source>
        <dbReference type="ARBA" id="ARBA00022649"/>
    </source>
</evidence>
<dbReference type="InterPro" id="IPR035093">
    <property type="entry name" value="RelE/ParE_toxin_dom_sf"/>
</dbReference>